<protein>
    <submittedName>
        <fullName evidence="1">Uncharacterized protein</fullName>
    </submittedName>
</protein>
<gene>
    <name evidence="1" type="ORF">METZ01_LOCUS107687</name>
</gene>
<organism evidence="1">
    <name type="scientific">marine metagenome</name>
    <dbReference type="NCBI Taxonomy" id="408172"/>
    <lineage>
        <taxon>unclassified sequences</taxon>
        <taxon>metagenomes</taxon>
        <taxon>ecological metagenomes</taxon>
    </lineage>
</organism>
<accession>A0A381WSB8</accession>
<evidence type="ECO:0000313" key="1">
    <source>
        <dbReference type="EMBL" id="SVA54833.1"/>
    </source>
</evidence>
<dbReference type="AlphaFoldDB" id="A0A381WSB8"/>
<dbReference type="EMBL" id="UINC01012572">
    <property type="protein sequence ID" value="SVA54833.1"/>
    <property type="molecule type" value="Genomic_DNA"/>
</dbReference>
<sequence>MDVTFRYITHPGEEFIRIFVPGTMPPGSNEDWGPNSNGMISPNAPSLMNYDEAFDAYKRTYSLNIGHQHLYKIHFHHNSSGTDYSWISDPLNPLTTDDEWDNSILDVTDPLFFQPARHLNEEGLVDGLSVGIFTTGNVDSVRYAVGGDTVSATEFYHDNGVFYVALDPPKTLFEAYWVQASIDGELHTVYDQPEIEIVEAPLPVDVEMGPNWLNGTMILAVYAPSQPVMQVI</sequence>
<name>A0A381WSB8_9ZZZZ</name>
<feature type="non-terminal residue" evidence="1">
    <location>
        <position position="232"/>
    </location>
</feature>
<reference evidence="1" key="1">
    <citation type="submission" date="2018-05" db="EMBL/GenBank/DDBJ databases">
        <authorList>
            <person name="Lanie J.A."/>
            <person name="Ng W.-L."/>
            <person name="Kazmierczak K.M."/>
            <person name="Andrzejewski T.M."/>
            <person name="Davidsen T.M."/>
            <person name="Wayne K.J."/>
            <person name="Tettelin H."/>
            <person name="Glass J.I."/>
            <person name="Rusch D."/>
            <person name="Podicherti R."/>
            <person name="Tsui H.-C.T."/>
            <person name="Winkler M.E."/>
        </authorList>
    </citation>
    <scope>NUCLEOTIDE SEQUENCE</scope>
</reference>
<proteinExistence type="predicted"/>